<comment type="similarity">
    <text evidence="2">Belongs to the major facilitator superfamily. Monocarboxylate porter (TC 2.A.1.13) family.</text>
</comment>
<feature type="transmembrane region" description="Helical" evidence="3">
    <location>
        <begin position="118"/>
        <end position="138"/>
    </location>
</feature>
<keyword evidence="3" id="KW-0812">Transmembrane</keyword>
<dbReference type="Proteomes" id="UP001465976">
    <property type="component" value="Unassembled WGS sequence"/>
</dbReference>
<gene>
    <name evidence="5" type="ORF">V5O48_018691</name>
</gene>
<organism evidence="5 6">
    <name type="scientific">Marasmius crinis-equi</name>
    <dbReference type="NCBI Taxonomy" id="585013"/>
    <lineage>
        <taxon>Eukaryota</taxon>
        <taxon>Fungi</taxon>
        <taxon>Dikarya</taxon>
        <taxon>Basidiomycota</taxon>
        <taxon>Agaricomycotina</taxon>
        <taxon>Agaricomycetes</taxon>
        <taxon>Agaricomycetidae</taxon>
        <taxon>Agaricales</taxon>
        <taxon>Marasmiineae</taxon>
        <taxon>Marasmiaceae</taxon>
        <taxon>Marasmius</taxon>
    </lineage>
</organism>
<reference evidence="5 6" key="1">
    <citation type="submission" date="2024-02" db="EMBL/GenBank/DDBJ databases">
        <title>A draft genome for the cacao thread blight pathogen Marasmius crinis-equi.</title>
        <authorList>
            <person name="Cohen S.P."/>
            <person name="Baruah I.K."/>
            <person name="Amoako-Attah I."/>
            <person name="Bukari Y."/>
            <person name="Meinhardt L.W."/>
            <person name="Bailey B.A."/>
        </authorList>
    </citation>
    <scope>NUCLEOTIDE SEQUENCE [LARGE SCALE GENOMIC DNA]</scope>
    <source>
        <strain evidence="5 6">GH-76</strain>
    </source>
</reference>
<comment type="subcellular location">
    <subcellularLocation>
        <location evidence="1">Membrane</location>
        <topology evidence="1">Multi-pass membrane protein</topology>
    </subcellularLocation>
</comment>
<feature type="domain" description="Major facilitator superfamily (MFS) profile" evidence="4">
    <location>
        <begin position="78"/>
        <end position="244"/>
    </location>
</feature>
<accession>A0ABR3EKJ3</accession>
<dbReference type="PANTHER" id="PTHR11360:SF234">
    <property type="entry name" value="MFS-TYPE TRANSPORTER DBAD-RELATED"/>
    <property type="match status" value="1"/>
</dbReference>
<feature type="transmembrane region" description="Helical" evidence="3">
    <location>
        <begin position="207"/>
        <end position="230"/>
    </location>
</feature>
<dbReference type="InterPro" id="IPR011701">
    <property type="entry name" value="MFS"/>
</dbReference>
<evidence type="ECO:0000259" key="4">
    <source>
        <dbReference type="PROSITE" id="PS50850"/>
    </source>
</evidence>
<sequence length="244" mass="26531">MSSSSTGSSLGGGVDAAFPTSTASSWDFEKSNTTEAVIDAAVLQSPTEDVSELMIPDGGVRAWLIVFGAMCNNFSTWVLPRYHYDQVLNGLSFGLINSWGTFQAYYEENLLSDSSPSSIAWIGSVQYSLTFLPGLLAGRLFDLGYFRHMISTSSILIVVATFLIPECKEYWQFLLCQGFAVGIGSGGIYSANVAVIAHWFKLRRGLVMGWTTAGSAVGGIFFPVVIRALLQNVGFSWCMRYVES</sequence>
<dbReference type="EMBL" id="JBAHYK010003594">
    <property type="protein sequence ID" value="KAL0563378.1"/>
    <property type="molecule type" value="Genomic_DNA"/>
</dbReference>
<dbReference type="SUPFAM" id="SSF103473">
    <property type="entry name" value="MFS general substrate transporter"/>
    <property type="match status" value="1"/>
</dbReference>
<comment type="caution">
    <text evidence="5">The sequence shown here is derived from an EMBL/GenBank/DDBJ whole genome shotgun (WGS) entry which is preliminary data.</text>
</comment>
<dbReference type="Pfam" id="PF07690">
    <property type="entry name" value="MFS_1"/>
    <property type="match status" value="1"/>
</dbReference>
<keyword evidence="3" id="KW-1133">Transmembrane helix</keyword>
<keyword evidence="6" id="KW-1185">Reference proteome</keyword>
<dbReference type="InterPro" id="IPR020846">
    <property type="entry name" value="MFS_dom"/>
</dbReference>
<proteinExistence type="inferred from homology"/>
<feature type="transmembrane region" description="Helical" evidence="3">
    <location>
        <begin position="60"/>
        <end position="80"/>
    </location>
</feature>
<protein>
    <recommendedName>
        <fullName evidence="4">Major facilitator superfamily (MFS) profile domain-containing protein</fullName>
    </recommendedName>
</protein>
<keyword evidence="3" id="KW-0472">Membrane</keyword>
<feature type="transmembrane region" description="Helical" evidence="3">
    <location>
        <begin position="170"/>
        <end position="195"/>
    </location>
</feature>
<evidence type="ECO:0000313" key="5">
    <source>
        <dbReference type="EMBL" id="KAL0563378.1"/>
    </source>
</evidence>
<feature type="transmembrane region" description="Helical" evidence="3">
    <location>
        <begin position="145"/>
        <end position="164"/>
    </location>
</feature>
<name>A0ABR3EKJ3_9AGAR</name>
<dbReference type="InterPro" id="IPR050327">
    <property type="entry name" value="Proton-linked_MCT"/>
</dbReference>
<evidence type="ECO:0000256" key="3">
    <source>
        <dbReference type="SAM" id="Phobius"/>
    </source>
</evidence>
<evidence type="ECO:0000256" key="2">
    <source>
        <dbReference type="ARBA" id="ARBA00006727"/>
    </source>
</evidence>
<dbReference type="Gene3D" id="1.20.1250.20">
    <property type="entry name" value="MFS general substrate transporter like domains"/>
    <property type="match status" value="1"/>
</dbReference>
<evidence type="ECO:0000256" key="1">
    <source>
        <dbReference type="ARBA" id="ARBA00004141"/>
    </source>
</evidence>
<dbReference type="InterPro" id="IPR036259">
    <property type="entry name" value="MFS_trans_sf"/>
</dbReference>
<feature type="transmembrane region" description="Helical" evidence="3">
    <location>
        <begin position="87"/>
        <end position="106"/>
    </location>
</feature>
<dbReference type="PROSITE" id="PS50850">
    <property type="entry name" value="MFS"/>
    <property type="match status" value="1"/>
</dbReference>
<evidence type="ECO:0000313" key="6">
    <source>
        <dbReference type="Proteomes" id="UP001465976"/>
    </source>
</evidence>
<dbReference type="PANTHER" id="PTHR11360">
    <property type="entry name" value="MONOCARBOXYLATE TRANSPORTER"/>
    <property type="match status" value="1"/>
</dbReference>